<feature type="signal peptide" evidence="1">
    <location>
        <begin position="1"/>
        <end position="27"/>
    </location>
</feature>
<feature type="chain" id="PRO_5045220719" evidence="1">
    <location>
        <begin position="28"/>
        <end position="184"/>
    </location>
</feature>
<dbReference type="SUPFAM" id="SSF48317">
    <property type="entry name" value="Acid phosphatase/Vanadium-dependent haloperoxidase"/>
    <property type="match status" value="1"/>
</dbReference>
<dbReference type="InterPro" id="IPR036938">
    <property type="entry name" value="PAP2/HPO_sf"/>
</dbReference>
<dbReference type="PANTHER" id="PTHR14969">
    <property type="entry name" value="SPHINGOSINE-1-PHOSPHATE PHOSPHOHYDROLASE"/>
    <property type="match status" value="1"/>
</dbReference>
<reference evidence="4" key="1">
    <citation type="journal article" date="2019" name="Int. J. Syst. Evol. Microbiol.">
        <title>The Global Catalogue of Microorganisms (GCM) 10K type strain sequencing project: providing services to taxonomists for standard genome sequencing and annotation.</title>
        <authorList>
            <consortium name="The Broad Institute Genomics Platform"/>
            <consortium name="The Broad Institute Genome Sequencing Center for Infectious Disease"/>
            <person name="Wu L."/>
            <person name="Ma J."/>
        </authorList>
    </citation>
    <scope>NUCLEOTIDE SEQUENCE [LARGE SCALE GENOMIC DNA]</scope>
    <source>
        <strain evidence="4">CCUG 57401</strain>
    </source>
</reference>
<dbReference type="EMBL" id="JBHSMF010000006">
    <property type="protein sequence ID" value="MFC5498363.1"/>
    <property type="molecule type" value="Genomic_DNA"/>
</dbReference>
<feature type="domain" description="Phosphatidic acid phosphatase type 2/haloperoxidase" evidence="2">
    <location>
        <begin position="59"/>
        <end position="158"/>
    </location>
</feature>
<dbReference type="SMART" id="SM00014">
    <property type="entry name" value="acidPPc"/>
    <property type="match status" value="1"/>
</dbReference>
<dbReference type="InterPro" id="IPR000326">
    <property type="entry name" value="PAP2/HPO"/>
</dbReference>
<dbReference type="Gene3D" id="1.20.144.10">
    <property type="entry name" value="Phosphatidic acid phosphatase type 2/haloperoxidase"/>
    <property type="match status" value="1"/>
</dbReference>
<evidence type="ECO:0000313" key="4">
    <source>
        <dbReference type="Proteomes" id="UP001596037"/>
    </source>
</evidence>
<name>A0ABW0NEN5_9BURK</name>
<sequence length="184" mass="19306">MRHPQLAQVASCATLLLASTFATHVGAQVVAKTDRFGDAMEILLPAAAAALTLERGDVQGLKEFALSGALAVGTTEVLKRAVNSPRPDGSSGGFPSAHTSIAFVSAAYVHQRYGAQWAMPMYGLATLAGYSRVRSHAHFTKDVLGGALIGISSAFFLTHPLSARTQATVGMEGRTLQVIIRSQL</sequence>
<dbReference type="Pfam" id="PF01569">
    <property type="entry name" value="PAP2"/>
    <property type="match status" value="1"/>
</dbReference>
<evidence type="ECO:0000313" key="3">
    <source>
        <dbReference type="EMBL" id="MFC5498363.1"/>
    </source>
</evidence>
<evidence type="ECO:0000259" key="2">
    <source>
        <dbReference type="SMART" id="SM00014"/>
    </source>
</evidence>
<keyword evidence="4" id="KW-1185">Reference proteome</keyword>
<protein>
    <submittedName>
        <fullName evidence="3">Phosphatase PAP2 family protein</fullName>
    </submittedName>
</protein>
<accession>A0ABW0NEN5</accession>
<proteinExistence type="predicted"/>
<dbReference type="PANTHER" id="PTHR14969:SF13">
    <property type="entry name" value="AT30094P"/>
    <property type="match status" value="1"/>
</dbReference>
<dbReference type="RefSeq" id="WP_376850418.1">
    <property type="nucleotide sequence ID" value="NZ_JBHSMF010000006.1"/>
</dbReference>
<keyword evidence="1" id="KW-0732">Signal</keyword>
<gene>
    <name evidence="3" type="ORF">ACFPOE_12530</name>
</gene>
<comment type="caution">
    <text evidence="3">The sequence shown here is derived from an EMBL/GenBank/DDBJ whole genome shotgun (WGS) entry which is preliminary data.</text>
</comment>
<dbReference type="Proteomes" id="UP001596037">
    <property type="component" value="Unassembled WGS sequence"/>
</dbReference>
<dbReference type="CDD" id="cd03394">
    <property type="entry name" value="PAP2_like_5"/>
    <property type="match status" value="1"/>
</dbReference>
<organism evidence="3 4">
    <name type="scientific">Caenimonas terrae</name>
    <dbReference type="NCBI Taxonomy" id="696074"/>
    <lineage>
        <taxon>Bacteria</taxon>
        <taxon>Pseudomonadati</taxon>
        <taxon>Pseudomonadota</taxon>
        <taxon>Betaproteobacteria</taxon>
        <taxon>Burkholderiales</taxon>
        <taxon>Comamonadaceae</taxon>
        <taxon>Caenimonas</taxon>
    </lineage>
</organism>
<evidence type="ECO:0000256" key="1">
    <source>
        <dbReference type="SAM" id="SignalP"/>
    </source>
</evidence>